<dbReference type="RefSeq" id="WP_334480231.1">
    <property type="nucleotide sequence ID" value="NZ_JAZHRV010000001.1"/>
</dbReference>
<dbReference type="Proteomes" id="UP001364224">
    <property type="component" value="Unassembled WGS sequence"/>
</dbReference>
<sequence length="53" mass="5370">MRTTSFILAFAFILAGPSMAGSSDQQLPGVGTFAYHGSPVATPASQPMVVAAN</sequence>
<evidence type="ECO:0000313" key="3">
    <source>
        <dbReference type="Proteomes" id="UP001364224"/>
    </source>
</evidence>
<evidence type="ECO:0000256" key="1">
    <source>
        <dbReference type="SAM" id="SignalP"/>
    </source>
</evidence>
<organism evidence="2 3">
    <name type="scientific">Bradyrhizobium algeriense</name>
    <dbReference type="NCBI Taxonomy" id="634784"/>
    <lineage>
        <taxon>Bacteria</taxon>
        <taxon>Pseudomonadati</taxon>
        <taxon>Pseudomonadota</taxon>
        <taxon>Alphaproteobacteria</taxon>
        <taxon>Hyphomicrobiales</taxon>
        <taxon>Nitrobacteraceae</taxon>
        <taxon>Bradyrhizobium</taxon>
    </lineage>
</organism>
<accession>A0ABU8BAR6</accession>
<gene>
    <name evidence="2" type="ORF">V1286_002745</name>
</gene>
<protein>
    <submittedName>
        <fullName evidence="2">Uncharacterized protein</fullName>
    </submittedName>
</protein>
<keyword evidence="3" id="KW-1185">Reference proteome</keyword>
<feature type="signal peptide" evidence="1">
    <location>
        <begin position="1"/>
        <end position="20"/>
    </location>
</feature>
<keyword evidence="1" id="KW-0732">Signal</keyword>
<comment type="caution">
    <text evidence="2">The sequence shown here is derived from an EMBL/GenBank/DDBJ whole genome shotgun (WGS) entry which is preliminary data.</text>
</comment>
<feature type="chain" id="PRO_5047181433" evidence="1">
    <location>
        <begin position="21"/>
        <end position="53"/>
    </location>
</feature>
<reference evidence="2 3" key="1">
    <citation type="submission" date="2024-02" db="EMBL/GenBank/DDBJ databases">
        <title>Adaptive strategies in a cosmopolitan and abundant soil bacterium.</title>
        <authorList>
            <person name="Carini P."/>
        </authorList>
    </citation>
    <scope>NUCLEOTIDE SEQUENCE [LARGE SCALE GENOMIC DNA]</scope>
    <source>
        <strain evidence="2 3">AZCC 1608</strain>
    </source>
</reference>
<evidence type="ECO:0000313" key="2">
    <source>
        <dbReference type="EMBL" id="MEH2555216.1"/>
    </source>
</evidence>
<proteinExistence type="predicted"/>
<name>A0ABU8BAR6_9BRAD</name>
<dbReference type="EMBL" id="JAZHRV010000001">
    <property type="protein sequence ID" value="MEH2555216.1"/>
    <property type="molecule type" value="Genomic_DNA"/>
</dbReference>